<keyword evidence="3 8" id="KW-0547">Nucleotide-binding</keyword>
<dbReference type="SMART" id="SM00434">
    <property type="entry name" value="TOP4c"/>
    <property type="match status" value="1"/>
</dbReference>
<evidence type="ECO:0000256" key="8">
    <source>
        <dbReference type="HAMAP-Rule" id="MF_01897"/>
    </source>
</evidence>
<name>A0A368BWB3_9GAMM</name>
<reference evidence="11 12" key="1">
    <citation type="journal article" date="2018" name="Microbiome">
        <title>Fine metagenomic profile of the Mediterranean stratified and mixed water columns revealed by assembly and recruitment.</title>
        <authorList>
            <person name="Haro-Moreno J.M."/>
            <person name="Lopez-Perez M."/>
            <person name="De La Torre J.R."/>
            <person name="Picazo A."/>
            <person name="Camacho A."/>
            <person name="Rodriguez-Valera F."/>
        </authorList>
    </citation>
    <scope>NUCLEOTIDE SEQUENCE [LARGE SCALE GENOMIC DNA]</scope>
    <source>
        <strain evidence="11">MED-G82</strain>
    </source>
</reference>
<comment type="catalytic activity">
    <reaction evidence="1 8 9">
        <text>ATP-dependent breakage, passage and rejoining of double-stranded DNA.</text>
        <dbReference type="EC" id="5.6.2.2"/>
    </reaction>
</comment>
<dbReference type="EMBL" id="QOPE01000015">
    <property type="protein sequence ID" value="RCL41112.1"/>
    <property type="molecule type" value="Genomic_DNA"/>
</dbReference>
<dbReference type="Gene3D" id="1.10.268.10">
    <property type="entry name" value="Topoisomerase, domain 3"/>
    <property type="match status" value="1"/>
</dbReference>
<evidence type="ECO:0000256" key="4">
    <source>
        <dbReference type="ARBA" id="ARBA00022840"/>
    </source>
</evidence>
<dbReference type="Proteomes" id="UP000253307">
    <property type="component" value="Unassembled WGS sequence"/>
</dbReference>
<comment type="miscellaneous">
    <text evidence="8">Few gyrases are as efficient as E.coli at forming negative supercoils. Not all organisms have 2 type II topoisomerases; in organisms with a single type II topoisomerase this enzyme also has to decatenate newly replicated chromosomes.</text>
</comment>
<dbReference type="SUPFAM" id="SSF56719">
    <property type="entry name" value="Type II DNA topoisomerase"/>
    <property type="match status" value="1"/>
</dbReference>
<dbReference type="NCBIfam" id="NF004044">
    <property type="entry name" value="PRK05561.1"/>
    <property type="match status" value="1"/>
</dbReference>
<evidence type="ECO:0000256" key="1">
    <source>
        <dbReference type="ARBA" id="ARBA00000185"/>
    </source>
</evidence>
<evidence type="ECO:0000256" key="9">
    <source>
        <dbReference type="PROSITE-ProRule" id="PRU01384"/>
    </source>
</evidence>
<dbReference type="Pfam" id="PF00521">
    <property type="entry name" value="DNA_topoisoIV"/>
    <property type="match status" value="1"/>
</dbReference>
<comment type="function">
    <text evidence="8">A type II topoisomerase that negatively supercoils closed circular double-stranded (ds) DNA in an ATP-dependent manner to modulate DNA topology and maintain chromosomes in an underwound state. Negative supercoiling favors strand separation, and DNA replication, transcription, recombination and repair, all of which involve strand separation. Also able to catalyze the interconversion of other topological isomers of dsDNA rings, including catenanes and knotted rings. Type II topoisomerases break and join 2 DNA strands simultaneously in an ATP-dependent manner.</text>
</comment>
<dbReference type="FunFam" id="2.120.10.90:FF:000005">
    <property type="entry name" value="DNA topoisomerase 4 subunit A"/>
    <property type="match status" value="1"/>
</dbReference>
<dbReference type="Gene3D" id="3.30.1360.40">
    <property type="match status" value="1"/>
</dbReference>
<accession>A0A368BWB3</accession>
<dbReference type="InterPro" id="IPR013757">
    <property type="entry name" value="Topo_IIA_A_a_sf"/>
</dbReference>
<keyword evidence="5 8" id="KW-0799">Topoisomerase</keyword>
<evidence type="ECO:0000313" key="12">
    <source>
        <dbReference type="Proteomes" id="UP000253307"/>
    </source>
</evidence>
<dbReference type="InterPro" id="IPR013760">
    <property type="entry name" value="Topo_IIA-like_dom_sf"/>
</dbReference>
<keyword evidence="6 8" id="KW-0238">DNA-binding</keyword>
<dbReference type="PANTHER" id="PTHR43493:SF5">
    <property type="entry name" value="DNA GYRASE SUBUNIT A, CHLOROPLASTIC_MITOCHONDRIAL"/>
    <property type="match status" value="1"/>
</dbReference>
<dbReference type="NCBIfam" id="NF004043">
    <property type="entry name" value="PRK05560.1"/>
    <property type="match status" value="1"/>
</dbReference>
<dbReference type="GO" id="GO:0006261">
    <property type="term" value="P:DNA-templated DNA replication"/>
    <property type="evidence" value="ECO:0007669"/>
    <property type="project" value="UniProtKB-UniRule"/>
</dbReference>
<protein>
    <recommendedName>
        <fullName evidence="8">DNA gyrase subunit A</fullName>
        <ecNumber evidence="8">5.6.2.2</ecNumber>
    </recommendedName>
</protein>
<evidence type="ECO:0000256" key="3">
    <source>
        <dbReference type="ARBA" id="ARBA00022741"/>
    </source>
</evidence>
<feature type="domain" description="Topo IIA-type catalytic" evidence="10">
    <location>
        <begin position="34"/>
        <end position="532"/>
    </location>
</feature>
<evidence type="ECO:0000256" key="7">
    <source>
        <dbReference type="ARBA" id="ARBA00023235"/>
    </source>
</evidence>
<dbReference type="Gene3D" id="2.120.10.90">
    <property type="entry name" value="DNA gyrase/topoisomerase IV, subunit A, C-terminal"/>
    <property type="match status" value="1"/>
</dbReference>
<dbReference type="PANTHER" id="PTHR43493">
    <property type="entry name" value="DNA GYRASE/TOPOISOMERASE SUBUNIT A"/>
    <property type="match status" value="1"/>
</dbReference>
<keyword evidence="8" id="KW-0963">Cytoplasm</keyword>
<dbReference type="GO" id="GO:0006265">
    <property type="term" value="P:DNA topological change"/>
    <property type="evidence" value="ECO:0007669"/>
    <property type="project" value="UniProtKB-UniRule"/>
</dbReference>
<dbReference type="Gene3D" id="3.90.199.10">
    <property type="entry name" value="Topoisomerase II, domain 5"/>
    <property type="match status" value="1"/>
</dbReference>
<keyword evidence="7 8" id="KW-0413">Isomerase</keyword>
<dbReference type="Pfam" id="PF03989">
    <property type="entry name" value="DNA_gyraseA_C"/>
    <property type="match status" value="6"/>
</dbReference>
<evidence type="ECO:0000313" key="11">
    <source>
        <dbReference type="EMBL" id="RCL41112.1"/>
    </source>
</evidence>
<evidence type="ECO:0000256" key="2">
    <source>
        <dbReference type="ARBA" id="ARBA00008263"/>
    </source>
</evidence>
<dbReference type="CDD" id="cd00187">
    <property type="entry name" value="TOP4c"/>
    <property type="match status" value="1"/>
</dbReference>
<dbReference type="InterPro" id="IPR013758">
    <property type="entry name" value="Topo_IIA_A/C_ab"/>
</dbReference>
<dbReference type="GO" id="GO:0003677">
    <property type="term" value="F:DNA binding"/>
    <property type="evidence" value="ECO:0007669"/>
    <property type="project" value="UniProtKB-UniRule"/>
</dbReference>
<comment type="similarity">
    <text evidence="2 8">Belongs to the type II topoisomerase GyrA/ParC subunit family.</text>
</comment>
<evidence type="ECO:0000256" key="6">
    <source>
        <dbReference type="ARBA" id="ARBA00023125"/>
    </source>
</evidence>
<dbReference type="InterPro" id="IPR005743">
    <property type="entry name" value="GyrA"/>
</dbReference>
<dbReference type="SUPFAM" id="SSF101904">
    <property type="entry name" value="GyrA/ParC C-terminal domain-like"/>
    <property type="match status" value="1"/>
</dbReference>
<dbReference type="FunFam" id="3.90.199.10:FF:000001">
    <property type="entry name" value="DNA gyrase subunit A"/>
    <property type="match status" value="1"/>
</dbReference>
<dbReference type="FunFam" id="3.30.1360.40:FF:000002">
    <property type="entry name" value="DNA gyrase subunit A"/>
    <property type="match status" value="1"/>
</dbReference>
<dbReference type="InterPro" id="IPR050220">
    <property type="entry name" value="Type_II_DNA_Topoisomerases"/>
</dbReference>
<dbReference type="GO" id="GO:0009330">
    <property type="term" value="C:DNA topoisomerase type II (double strand cut, ATP-hydrolyzing) complex"/>
    <property type="evidence" value="ECO:0007669"/>
    <property type="project" value="TreeGrafter"/>
</dbReference>
<proteinExistence type="inferred from homology"/>
<dbReference type="InterPro" id="IPR035516">
    <property type="entry name" value="Gyrase/topoIV_suA_C"/>
</dbReference>
<dbReference type="HAMAP" id="MF_01897">
    <property type="entry name" value="GyrA"/>
    <property type="match status" value="1"/>
</dbReference>
<dbReference type="InterPro" id="IPR006691">
    <property type="entry name" value="GyrA/parC_rep"/>
</dbReference>
<feature type="active site" description="O-(5'-phospho-DNA)-tyrosine intermediate" evidence="8 9">
    <location>
        <position position="122"/>
    </location>
</feature>
<dbReference type="GO" id="GO:0034335">
    <property type="term" value="F:DNA negative supercoiling activity"/>
    <property type="evidence" value="ECO:0007669"/>
    <property type="project" value="UniProtKB-ARBA"/>
</dbReference>
<dbReference type="PROSITE" id="PS52040">
    <property type="entry name" value="TOPO_IIA"/>
    <property type="match status" value="1"/>
</dbReference>
<comment type="subcellular location">
    <subcellularLocation>
        <location evidence="8">Cytoplasm</location>
    </subcellularLocation>
</comment>
<comment type="caution">
    <text evidence="11">The sequence shown here is derived from an EMBL/GenBank/DDBJ whole genome shotgun (WGS) entry which is preliminary data.</text>
</comment>
<dbReference type="GO" id="GO:0005524">
    <property type="term" value="F:ATP binding"/>
    <property type="evidence" value="ECO:0007669"/>
    <property type="project" value="UniProtKB-UniRule"/>
</dbReference>
<evidence type="ECO:0000256" key="5">
    <source>
        <dbReference type="ARBA" id="ARBA00023029"/>
    </source>
</evidence>
<gene>
    <name evidence="8" type="primary">gyrA</name>
    <name evidence="11" type="ORF">DBW96_02440</name>
</gene>
<sequence length="845" mass="94008">MSDFAKEILPISIEDELKQSYLSYAMSVIHGRALPDVRDGLKPVHRRILFAMHDLKNYYNRPYKKSARVVGDVIGKYHPHGDSAVYDAMVRMAQDFSMRYMLVEGQGNFGSIDGDPPAAMRYTEVRMSKITDQLLADIEKDTVNFSPNYDGSEQIPDVLPTRVPTLLVNGSSGIAVGMATNIPPHNLTEVINGSLALLENPKTNIDQLTQSISGPDFPTGGIIDGKMGIYEAYNTGRGIIYVRAKTSVEEDKSGNQSLVINEIPYMVNKARMLEKIAELVKDKKIDGIREIRDESDKDGLRVVIDVKKGESVDVLENNLYAQTQLEQSFGINFTVLVNGQPKVLNLKEILQEFIKHRKDVVTKRTKFELKKAKDRGHIVEGLMVAIANIDAIITIIKKSKDPKIAAAELCKKTWKAGPIEAILKKVGKDACKPKGLPADLGLKGKNYKLSPDQAKSILELRLGRLTGLEQDNLSSEFNELIEKIQKLQDILDDKDVLQGVVRDELNEIKENFGDERKTDINDARQDISNEDLIPEETRVLTLSRSGYAKTQPLTEYREQRRGGMGKAAASVKEEDLIQNLYVLSSHSQLLCFTTLGKVYWLKVYEIPVASRTSKGRPLVNMLNLDDDETVTQILPVEDFAEDKYVFMATRNGTVKKTSLKFFAKKYKSGIKAIKLDEGDKLVGSVVTDGDQEILLASLSGKLIRFHESKVRPMGRTARGVRGMRLQKDMKIISLMVGDTTKTILCLSENGYGKKSKLEDFTMHNRGGQGVIALKTSDRNGLMVSASSVDEEDGIMLISDKGTMIRTSVGQIPTLGRNTQGVKVITPKEGEKLIEGVRIPPDEEED</sequence>
<comment type="subunit">
    <text evidence="8">Heterotetramer, composed of two GyrA and two GyrB chains. In the heterotetramer, GyrA contains the active site tyrosine that forms a transient covalent intermediate with DNA, while GyrB binds cofactors and catalyzes ATP hydrolysis.</text>
</comment>
<dbReference type="GO" id="GO:0005694">
    <property type="term" value="C:chromosome"/>
    <property type="evidence" value="ECO:0007669"/>
    <property type="project" value="InterPro"/>
</dbReference>
<dbReference type="EC" id="5.6.2.2" evidence="8"/>
<keyword evidence="4 8" id="KW-0067">ATP-binding</keyword>
<comment type="caution">
    <text evidence="8">Lacks conserved residue(s) required for the propagation of feature annotation.</text>
</comment>
<dbReference type="AlphaFoldDB" id="A0A368BWB3"/>
<dbReference type="InterPro" id="IPR002205">
    <property type="entry name" value="Topo_IIA_dom_A"/>
</dbReference>
<evidence type="ECO:0000259" key="10">
    <source>
        <dbReference type="PROSITE" id="PS52040"/>
    </source>
</evidence>
<dbReference type="NCBIfam" id="TIGR01063">
    <property type="entry name" value="gyrA"/>
    <property type="match status" value="1"/>
</dbReference>
<dbReference type="GO" id="GO:0005737">
    <property type="term" value="C:cytoplasm"/>
    <property type="evidence" value="ECO:0007669"/>
    <property type="project" value="UniProtKB-SubCell"/>
</dbReference>
<organism evidence="11 12">
    <name type="scientific">SAR86 cluster bacterium</name>
    <dbReference type="NCBI Taxonomy" id="2030880"/>
    <lineage>
        <taxon>Bacteria</taxon>
        <taxon>Pseudomonadati</taxon>
        <taxon>Pseudomonadota</taxon>
        <taxon>Gammaproteobacteria</taxon>
        <taxon>SAR86 cluster</taxon>
    </lineage>
</organism>